<dbReference type="EMBL" id="UINC01107541">
    <property type="protein sequence ID" value="SVC72999.1"/>
    <property type="molecule type" value="Genomic_DNA"/>
</dbReference>
<reference evidence="1" key="1">
    <citation type="submission" date="2018-05" db="EMBL/GenBank/DDBJ databases">
        <authorList>
            <person name="Lanie J.A."/>
            <person name="Ng W.-L."/>
            <person name="Kazmierczak K.M."/>
            <person name="Andrzejewski T.M."/>
            <person name="Davidsen T.M."/>
            <person name="Wayne K.J."/>
            <person name="Tettelin H."/>
            <person name="Glass J.I."/>
            <person name="Rusch D."/>
            <person name="Podicherti R."/>
            <person name="Tsui H.-C.T."/>
            <person name="Winkler M.E."/>
        </authorList>
    </citation>
    <scope>NUCLEOTIDE SEQUENCE</scope>
</reference>
<sequence>MSTPPSDPRHECEIVVLSRIREALEEAYRQQNLHHKDMEEFTYWQGKVHGLEEAARILQKYSRCGEQDGIGPRSFGGFI</sequence>
<protein>
    <submittedName>
        <fullName evidence="1">Uncharacterized protein</fullName>
    </submittedName>
</protein>
<dbReference type="AlphaFoldDB" id="A0A382PHX8"/>
<organism evidence="1">
    <name type="scientific">marine metagenome</name>
    <dbReference type="NCBI Taxonomy" id="408172"/>
    <lineage>
        <taxon>unclassified sequences</taxon>
        <taxon>metagenomes</taxon>
        <taxon>ecological metagenomes</taxon>
    </lineage>
</organism>
<gene>
    <name evidence="1" type="ORF">METZ01_LOCUS325853</name>
</gene>
<accession>A0A382PHX8</accession>
<proteinExistence type="predicted"/>
<evidence type="ECO:0000313" key="1">
    <source>
        <dbReference type="EMBL" id="SVC72999.1"/>
    </source>
</evidence>
<name>A0A382PHX8_9ZZZZ</name>